<protein>
    <recommendedName>
        <fullName evidence="4">serine-type D-Ala-D-Ala carboxypeptidase</fullName>
        <ecNumber evidence="4">3.4.16.4</ecNumber>
    </recommendedName>
</protein>
<evidence type="ECO:0000256" key="4">
    <source>
        <dbReference type="ARBA" id="ARBA00012448"/>
    </source>
</evidence>
<feature type="chain" id="PRO_5038480309" description="serine-type D-Ala-D-Ala carboxypeptidase" evidence="15">
    <location>
        <begin position="27"/>
        <end position="387"/>
    </location>
</feature>
<feature type="signal peptide" evidence="15">
    <location>
        <begin position="1"/>
        <end position="26"/>
    </location>
</feature>
<dbReference type="GO" id="GO:0008360">
    <property type="term" value="P:regulation of cell shape"/>
    <property type="evidence" value="ECO:0007669"/>
    <property type="project" value="UniProtKB-KW"/>
</dbReference>
<dbReference type="SMART" id="SM00936">
    <property type="entry name" value="PBP5_C"/>
    <property type="match status" value="1"/>
</dbReference>
<evidence type="ECO:0000256" key="7">
    <source>
        <dbReference type="ARBA" id="ARBA00022729"/>
    </source>
</evidence>
<dbReference type="Gene3D" id="2.60.410.10">
    <property type="entry name" value="D-Ala-D-Ala carboxypeptidase, C-terminal domain"/>
    <property type="match status" value="1"/>
</dbReference>
<accession>A0A1I1H3H3</accession>
<comment type="pathway">
    <text evidence="2">Cell wall biogenesis; peptidoglycan biosynthesis.</text>
</comment>
<dbReference type="GO" id="GO:0009002">
    <property type="term" value="F:serine-type D-Ala-D-Ala carboxypeptidase activity"/>
    <property type="evidence" value="ECO:0007669"/>
    <property type="project" value="UniProtKB-EC"/>
</dbReference>
<dbReference type="Gene3D" id="3.40.710.10">
    <property type="entry name" value="DD-peptidase/beta-lactamase superfamily"/>
    <property type="match status" value="1"/>
</dbReference>
<keyword evidence="5 17" id="KW-0121">Carboxypeptidase</keyword>
<dbReference type="SUPFAM" id="SSF69189">
    <property type="entry name" value="Penicillin-binding protein associated domain"/>
    <property type="match status" value="1"/>
</dbReference>
<dbReference type="GO" id="GO:0009252">
    <property type="term" value="P:peptidoglycan biosynthetic process"/>
    <property type="evidence" value="ECO:0007669"/>
    <property type="project" value="UniProtKB-UniPathway"/>
</dbReference>
<dbReference type="InterPro" id="IPR018044">
    <property type="entry name" value="Peptidase_S11"/>
</dbReference>
<keyword evidence="7 15" id="KW-0732">Signal</keyword>
<keyword evidence="8" id="KW-0378">Hydrolase</keyword>
<evidence type="ECO:0000256" key="5">
    <source>
        <dbReference type="ARBA" id="ARBA00022645"/>
    </source>
</evidence>
<gene>
    <name evidence="17" type="ORF">SAMN02910406_01301</name>
</gene>
<comment type="catalytic activity">
    <reaction evidence="12">
        <text>Preferential cleavage: (Ac)2-L-Lys-D-Ala-|-D-Ala. Also transpeptidation of peptidyl-alanyl moieties that are N-acyl substituents of D-alanine.</text>
        <dbReference type="EC" id="3.4.16.4"/>
    </reaction>
</comment>
<evidence type="ECO:0000313" key="17">
    <source>
        <dbReference type="EMBL" id="SFC18275.1"/>
    </source>
</evidence>
<proteinExistence type="inferred from homology"/>
<dbReference type="EMBL" id="FOKQ01000008">
    <property type="protein sequence ID" value="SFC18275.1"/>
    <property type="molecule type" value="Genomic_DNA"/>
</dbReference>
<evidence type="ECO:0000256" key="11">
    <source>
        <dbReference type="ARBA" id="ARBA00023316"/>
    </source>
</evidence>
<sequence>MENIKKYFILFVCLTMLCLLVPKNSAAETLSVDDMLEAMPAEEIIAVECSTGQVLMEKNSAKVCEISHLTKLMLALLAAEKLENDELSLMDTVTVSAKANSMPAPQIWLDKNEKITVEELIKAITISNANDAAVALAEHIFGSLDEAVTEMNCKAKSLDMISTTYADVCGLDDKTLSNAADTAILASELVKHDILTSYFTSWIDHVRDGKAELVNLNRLVRTYKGITGLKACSSSSAGECTVVTAKHGKMEIAVVVIGCTDRTLCDDIAKKLLDMCFDVYSLYTPEITDDMLEKIPVLLGEKSKVSVDFGDVPAVVVPKGSSDSFDISFDKDKELSAPVKKGQVCGKLECRYGDQVIYSADLVAKNGVKQKNFASCMKILLNYLLKI</sequence>
<evidence type="ECO:0000256" key="15">
    <source>
        <dbReference type="SAM" id="SignalP"/>
    </source>
</evidence>
<evidence type="ECO:0000259" key="16">
    <source>
        <dbReference type="SMART" id="SM00936"/>
    </source>
</evidence>
<dbReference type="EC" id="3.4.16.4" evidence="4"/>
<keyword evidence="11" id="KW-0961">Cell wall biogenesis/degradation</keyword>
<dbReference type="PRINTS" id="PR00725">
    <property type="entry name" value="DADACBPTASE1"/>
</dbReference>
<dbReference type="GO" id="GO:0006508">
    <property type="term" value="P:proteolysis"/>
    <property type="evidence" value="ECO:0007669"/>
    <property type="project" value="UniProtKB-KW"/>
</dbReference>
<comment type="similarity">
    <text evidence="3 14">Belongs to the peptidase S11 family.</text>
</comment>
<evidence type="ECO:0000256" key="8">
    <source>
        <dbReference type="ARBA" id="ARBA00022801"/>
    </source>
</evidence>
<dbReference type="RefSeq" id="WP_074960736.1">
    <property type="nucleotide sequence ID" value="NZ_FOKQ01000008.1"/>
</dbReference>
<feature type="domain" description="Peptidase S11 D-Ala-D-Ala carboxypeptidase A C-terminal" evidence="16">
    <location>
        <begin position="277"/>
        <end position="370"/>
    </location>
</feature>
<dbReference type="GO" id="GO:0071555">
    <property type="term" value="P:cell wall organization"/>
    <property type="evidence" value="ECO:0007669"/>
    <property type="project" value="UniProtKB-KW"/>
</dbReference>
<evidence type="ECO:0000256" key="14">
    <source>
        <dbReference type="RuleBase" id="RU004016"/>
    </source>
</evidence>
<evidence type="ECO:0000256" key="1">
    <source>
        <dbReference type="ARBA" id="ARBA00003217"/>
    </source>
</evidence>
<dbReference type="Pfam" id="PF00768">
    <property type="entry name" value="Peptidase_S11"/>
    <property type="match status" value="1"/>
</dbReference>
<evidence type="ECO:0000256" key="13">
    <source>
        <dbReference type="PIRSR" id="PIRSR618044-2"/>
    </source>
</evidence>
<dbReference type="UniPathway" id="UPA00219"/>
<evidence type="ECO:0000256" key="10">
    <source>
        <dbReference type="ARBA" id="ARBA00022984"/>
    </source>
</evidence>
<keyword evidence="10" id="KW-0573">Peptidoglycan synthesis</keyword>
<dbReference type="SUPFAM" id="SSF56601">
    <property type="entry name" value="beta-lactamase/transpeptidase-like"/>
    <property type="match status" value="1"/>
</dbReference>
<evidence type="ECO:0000256" key="3">
    <source>
        <dbReference type="ARBA" id="ARBA00007164"/>
    </source>
</evidence>
<keyword evidence="9" id="KW-0133">Cell shape</keyword>
<dbReference type="Pfam" id="PF07943">
    <property type="entry name" value="PBP5_C"/>
    <property type="match status" value="1"/>
</dbReference>
<evidence type="ECO:0000256" key="6">
    <source>
        <dbReference type="ARBA" id="ARBA00022670"/>
    </source>
</evidence>
<dbReference type="PANTHER" id="PTHR21581:SF6">
    <property type="entry name" value="TRAFFICKING PROTEIN PARTICLE COMPLEX SUBUNIT 12"/>
    <property type="match status" value="1"/>
</dbReference>
<evidence type="ECO:0000256" key="9">
    <source>
        <dbReference type="ARBA" id="ARBA00022960"/>
    </source>
</evidence>
<comment type="function">
    <text evidence="1">Removes C-terminal D-alanyl residues from sugar-peptide cell wall precursors.</text>
</comment>
<evidence type="ECO:0000256" key="2">
    <source>
        <dbReference type="ARBA" id="ARBA00004752"/>
    </source>
</evidence>
<evidence type="ECO:0000256" key="12">
    <source>
        <dbReference type="ARBA" id="ARBA00034000"/>
    </source>
</evidence>
<organism evidence="17 18">
    <name type="scientific">Ruminococcus albus</name>
    <dbReference type="NCBI Taxonomy" id="1264"/>
    <lineage>
        <taxon>Bacteria</taxon>
        <taxon>Bacillati</taxon>
        <taxon>Bacillota</taxon>
        <taxon>Clostridia</taxon>
        <taxon>Eubacteriales</taxon>
        <taxon>Oscillospiraceae</taxon>
        <taxon>Ruminococcus</taxon>
    </lineage>
</organism>
<name>A0A1I1H3H3_RUMAL</name>
<dbReference type="InterPro" id="IPR001967">
    <property type="entry name" value="Peptidase_S11_N"/>
</dbReference>
<dbReference type="InterPro" id="IPR037167">
    <property type="entry name" value="Peptidase_S11_C_sf"/>
</dbReference>
<dbReference type="AlphaFoldDB" id="A0A1I1H3H3"/>
<evidence type="ECO:0000313" key="18">
    <source>
        <dbReference type="Proteomes" id="UP000182192"/>
    </source>
</evidence>
<dbReference type="InterPro" id="IPR012907">
    <property type="entry name" value="Peptidase_S11_C"/>
</dbReference>
<reference evidence="17 18" key="1">
    <citation type="submission" date="2016-10" db="EMBL/GenBank/DDBJ databases">
        <authorList>
            <person name="de Groot N.N."/>
        </authorList>
    </citation>
    <scope>NUCLEOTIDE SEQUENCE [LARGE SCALE GENOMIC DNA]</scope>
    <source>
        <strain evidence="17 18">AR67</strain>
    </source>
</reference>
<keyword evidence="6" id="KW-0645">Protease</keyword>
<dbReference type="PANTHER" id="PTHR21581">
    <property type="entry name" value="D-ALANYL-D-ALANINE CARBOXYPEPTIDASE"/>
    <property type="match status" value="1"/>
</dbReference>
<dbReference type="Proteomes" id="UP000182192">
    <property type="component" value="Unassembled WGS sequence"/>
</dbReference>
<dbReference type="InterPro" id="IPR012338">
    <property type="entry name" value="Beta-lactam/transpept-like"/>
</dbReference>
<dbReference type="OrthoDB" id="9791132at2"/>
<dbReference type="InterPro" id="IPR015956">
    <property type="entry name" value="Peniciliin-bd_prot_C_sf"/>
</dbReference>
<feature type="binding site" evidence="13">
    <location>
        <position position="230"/>
    </location>
    <ligand>
        <name>substrate</name>
    </ligand>
</feature>